<dbReference type="Proteomes" id="UP000622475">
    <property type="component" value="Unassembled WGS sequence"/>
</dbReference>
<dbReference type="EMBL" id="JADFFL010000012">
    <property type="protein sequence ID" value="MBE9664499.1"/>
    <property type="molecule type" value="Genomic_DNA"/>
</dbReference>
<keyword evidence="2" id="KW-1185">Reference proteome</keyword>
<evidence type="ECO:0000313" key="1">
    <source>
        <dbReference type="EMBL" id="MBE9664499.1"/>
    </source>
</evidence>
<sequence>MKRIFFLAALVLLTNLGFGQKLPNIQQGGVHAPANVKIDGKTTEWGELKAYNKATQVYYTMANDKQYLYLVLKAQSYVIIDKITKGGVTLTVNPQAKRKDKTLPEITFPMYEKPGPKYFQIIDSKAELTGDATTNKRVGDSLARLKNKTLSEYFKWIGTINLKGISDSLISAYNDEGIKTASAMDSELSYNYELAIPLKSLGLGISSGKFYYNIQLNGVSYYYAGVQEFRPGYFSLIKADGTGVIMNGDRSTHADKIFPTDLWGEYTLAK</sequence>
<dbReference type="AlphaFoldDB" id="A0A929L4V1"/>
<dbReference type="RefSeq" id="WP_194113847.1">
    <property type="nucleotide sequence ID" value="NZ_JADFFL010000012.1"/>
</dbReference>
<accession>A0A929L4V1</accession>
<gene>
    <name evidence="1" type="ORF">IRJ16_21645</name>
</gene>
<reference evidence="1" key="1">
    <citation type="submission" date="2020-10" db="EMBL/GenBank/DDBJ databases">
        <title>Mucilaginibacter mali sp. nov., isolated from rhizosphere soil of apple orchard.</title>
        <authorList>
            <person name="Lee J.-S."/>
            <person name="Kim H.S."/>
            <person name="Kim J.-S."/>
        </authorList>
    </citation>
    <scope>NUCLEOTIDE SEQUENCE</scope>
    <source>
        <strain evidence="1">KCTC 22746</strain>
    </source>
</reference>
<protein>
    <submittedName>
        <fullName evidence="1">Uncharacterized protein</fullName>
    </submittedName>
</protein>
<organism evidence="1 2">
    <name type="scientific">Mucilaginibacter myungsuensis</name>
    <dbReference type="NCBI Taxonomy" id="649104"/>
    <lineage>
        <taxon>Bacteria</taxon>
        <taxon>Pseudomonadati</taxon>
        <taxon>Bacteroidota</taxon>
        <taxon>Sphingobacteriia</taxon>
        <taxon>Sphingobacteriales</taxon>
        <taxon>Sphingobacteriaceae</taxon>
        <taxon>Mucilaginibacter</taxon>
    </lineage>
</organism>
<name>A0A929L4V1_9SPHI</name>
<evidence type="ECO:0000313" key="2">
    <source>
        <dbReference type="Proteomes" id="UP000622475"/>
    </source>
</evidence>
<proteinExistence type="predicted"/>
<comment type="caution">
    <text evidence="1">The sequence shown here is derived from an EMBL/GenBank/DDBJ whole genome shotgun (WGS) entry which is preliminary data.</text>
</comment>